<dbReference type="PANTHER" id="PTHR11785:SF382">
    <property type="entry name" value="LOW-AFFINITY METHIONINE PERMEASE"/>
    <property type="match status" value="1"/>
</dbReference>
<keyword evidence="4 5" id="KW-0472">Membrane</keyword>
<feature type="transmembrane region" description="Helical" evidence="5">
    <location>
        <begin position="281"/>
        <end position="304"/>
    </location>
</feature>
<dbReference type="Proteomes" id="UP000292447">
    <property type="component" value="Chromosome I"/>
</dbReference>
<evidence type="ECO:0000313" key="6">
    <source>
        <dbReference type="EMBL" id="QBM85413.1"/>
    </source>
</evidence>
<accession>A0A4V1ADE3</accession>
<comment type="subcellular location">
    <subcellularLocation>
        <location evidence="1">Membrane</location>
        <topology evidence="1">Multi-pass membrane protein</topology>
    </subcellularLocation>
</comment>
<feature type="transmembrane region" description="Helical" evidence="5">
    <location>
        <begin position="334"/>
        <end position="354"/>
    </location>
</feature>
<feature type="transmembrane region" description="Helical" evidence="5">
    <location>
        <begin position="201"/>
        <end position="222"/>
    </location>
</feature>
<dbReference type="InterPro" id="IPR002293">
    <property type="entry name" value="AA/rel_permease1"/>
</dbReference>
<evidence type="ECO:0000256" key="3">
    <source>
        <dbReference type="ARBA" id="ARBA00022989"/>
    </source>
</evidence>
<feature type="transmembrane region" description="Helical" evidence="5">
    <location>
        <begin position="477"/>
        <end position="501"/>
    </location>
</feature>
<keyword evidence="7" id="KW-1185">Reference proteome</keyword>
<feature type="transmembrane region" description="Helical" evidence="5">
    <location>
        <begin position="50"/>
        <end position="72"/>
    </location>
</feature>
<organism evidence="6 7">
    <name type="scientific">Metschnikowia aff. pulcherrima</name>
    <dbReference type="NCBI Taxonomy" id="2163413"/>
    <lineage>
        <taxon>Eukaryota</taxon>
        <taxon>Fungi</taxon>
        <taxon>Dikarya</taxon>
        <taxon>Ascomycota</taxon>
        <taxon>Saccharomycotina</taxon>
        <taxon>Pichiomycetes</taxon>
        <taxon>Metschnikowiaceae</taxon>
        <taxon>Metschnikowia</taxon>
    </lineage>
</organism>
<dbReference type="STRING" id="2163413.A0A4V1ADE3"/>
<feature type="transmembrane region" description="Helical" evidence="5">
    <location>
        <begin position="242"/>
        <end position="260"/>
    </location>
</feature>
<dbReference type="PIRSF" id="PIRSF006060">
    <property type="entry name" value="AA_transporter"/>
    <property type="match status" value="1"/>
</dbReference>
<feature type="transmembrane region" description="Helical" evidence="5">
    <location>
        <begin position="383"/>
        <end position="403"/>
    </location>
</feature>
<sequence length="534" mass="58906">MQTKKQTPAVSVSAPFADLESNSSDNLLEFDNGEVTYLQGLEDAPQGRHLGLFSTIILFVSRILGSGFLAISSGMYNDCGRSPFIFLLSWVVASCLAFCGLFVYLELGSLIPRSGGTKVFLEFIYDKPYMMTSVTVSVYSVMFGFTILNLLVFGEYCLHALNVEPSVFRTRLTGLILLYMVCAFHGISVRHGVKVQDFIGAMKLILAGIIVATGLWINLLPYSVTHVEYHVKSSDFFPAKTSVSLSLFANAVIKGTFAYGGWNSVHTVTNEIKDPVRTLKIAGPVALSIITLTYIAINFTYLAVIPSNEIAESGQLIGAVLFEKIYGYHLGRQFLTLASAICTGGNVFVVLYTISRVSQEVFREGYLPFSSFMASNWPRNAPLPTLLLSCAFSTFIIVASPGGDVYNYVVSLESYPQQIFVALCACGIFVIRSRFPYVVAPIRSSRIGSIIVMIISAYLIILPLVSANPNPKGLENWVPYTYLGLFSLFFCFLYWLCMFVIGPYVGNYTLAVEEQQQADGLIVKRWIKLRAGEI</sequence>
<name>A0A4V1ADE3_9ASCO</name>
<dbReference type="AlphaFoldDB" id="A0A4V1ADE3"/>
<dbReference type="Gene3D" id="1.20.1740.10">
    <property type="entry name" value="Amino acid/polyamine transporter I"/>
    <property type="match status" value="1"/>
</dbReference>
<feature type="transmembrane region" description="Helical" evidence="5">
    <location>
        <begin position="84"/>
        <end position="107"/>
    </location>
</feature>
<evidence type="ECO:0000313" key="7">
    <source>
        <dbReference type="Proteomes" id="UP000292447"/>
    </source>
</evidence>
<evidence type="ECO:0000256" key="1">
    <source>
        <dbReference type="ARBA" id="ARBA00004141"/>
    </source>
</evidence>
<dbReference type="Pfam" id="PF13520">
    <property type="entry name" value="AA_permease_2"/>
    <property type="match status" value="1"/>
</dbReference>
<dbReference type="InterPro" id="IPR050598">
    <property type="entry name" value="AminoAcid_Transporter"/>
</dbReference>
<feature type="transmembrane region" description="Helical" evidence="5">
    <location>
        <begin position="128"/>
        <end position="152"/>
    </location>
</feature>
<dbReference type="GO" id="GO:0015179">
    <property type="term" value="F:L-amino acid transmembrane transporter activity"/>
    <property type="evidence" value="ECO:0007669"/>
    <property type="project" value="TreeGrafter"/>
</dbReference>
<gene>
    <name evidence="6" type="primary">MPUL0A00300</name>
    <name evidence="6" type="ORF">METSCH_A00300</name>
</gene>
<evidence type="ECO:0000256" key="4">
    <source>
        <dbReference type="ARBA" id="ARBA00023136"/>
    </source>
</evidence>
<keyword evidence="3 5" id="KW-1133">Transmembrane helix</keyword>
<evidence type="ECO:0000256" key="2">
    <source>
        <dbReference type="ARBA" id="ARBA00022692"/>
    </source>
</evidence>
<feature type="transmembrane region" description="Helical" evidence="5">
    <location>
        <begin position="415"/>
        <end position="435"/>
    </location>
</feature>
<dbReference type="PANTHER" id="PTHR11785">
    <property type="entry name" value="AMINO ACID TRANSPORTER"/>
    <property type="match status" value="1"/>
</dbReference>
<keyword evidence="2 5" id="KW-0812">Transmembrane</keyword>
<proteinExistence type="predicted"/>
<feature type="transmembrane region" description="Helical" evidence="5">
    <location>
        <begin position="447"/>
        <end position="465"/>
    </location>
</feature>
<evidence type="ECO:0000256" key="5">
    <source>
        <dbReference type="SAM" id="Phobius"/>
    </source>
</evidence>
<feature type="transmembrane region" description="Helical" evidence="5">
    <location>
        <begin position="172"/>
        <end position="189"/>
    </location>
</feature>
<protein>
    <submittedName>
        <fullName evidence="6">Amino acid transporter</fullName>
    </submittedName>
</protein>
<dbReference type="EMBL" id="CP034456">
    <property type="protein sequence ID" value="QBM85413.1"/>
    <property type="molecule type" value="Genomic_DNA"/>
</dbReference>
<dbReference type="GO" id="GO:0016020">
    <property type="term" value="C:membrane"/>
    <property type="evidence" value="ECO:0007669"/>
    <property type="project" value="UniProtKB-SubCell"/>
</dbReference>
<reference evidence="7" key="1">
    <citation type="submission" date="2019-03" db="EMBL/GenBank/DDBJ databases">
        <title>Snf2 controls pulcherriminic acid biosynthesis and connects pigmentation and antifungal activity of the yeast Metschnikowia pulcherrima.</title>
        <authorList>
            <person name="Gore-Lloyd D."/>
            <person name="Sumann I."/>
            <person name="Brachmann A.O."/>
            <person name="Schneeberger K."/>
            <person name="Ortiz-Merino R.A."/>
            <person name="Moreno-Beltran M."/>
            <person name="Schlaefli M."/>
            <person name="Kirner P."/>
            <person name="Santos Kron A."/>
            <person name="Wolfe K.H."/>
            <person name="Piel J."/>
            <person name="Ahrens C.H."/>
            <person name="Henk D."/>
            <person name="Freimoser F.M."/>
        </authorList>
    </citation>
    <scope>NUCLEOTIDE SEQUENCE [LARGE SCALE GENOMIC DNA]</scope>
    <source>
        <strain evidence="7">APC 1.2</strain>
    </source>
</reference>